<evidence type="ECO:0000259" key="1">
    <source>
        <dbReference type="Pfam" id="PF00668"/>
    </source>
</evidence>
<evidence type="ECO:0000313" key="3">
    <source>
        <dbReference type="Proteomes" id="UP000470302"/>
    </source>
</evidence>
<organism evidence="2 3">
    <name type="scientific">Duganella vulcania</name>
    <dbReference type="NCBI Taxonomy" id="2692166"/>
    <lineage>
        <taxon>Bacteria</taxon>
        <taxon>Pseudomonadati</taxon>
        <taxon>Pseudomonadota</taxon>
        <taxon>Betaproteobacteria</taxon>
        <taxon>Burkholderiales</taxon>
        <taxon>Oxalobacteraceae</taxon>
        <taxon>Telluria group</taxon>
        <taxon>Duganella</taxon>
    </lineage>
</organism>
<accession>A0A845GFX2</accession>
<dbReference type="PANTHER" id="PTHR45398:SF1">
    <property type="entry name" value="ENZYME, PUTATIVE (JCVI)-RELATED"/>
    <property type="match status" value="1"/>
</dbReference>
<dbReference type="Gene3D" id="3.30.559.10">
    <property type="entry name" value="Chloramphenicol acetyltransferase-like domain"/>
    <property type="match status" value="1"/>
</dbReference>
<dbReference type="EMBL" id="WWCW01000255">
    <property type="protein sequence ID" value="MYM91737.1"/>
    <property type="molecule type" value="Genomic_DNA"/>
</dbReference>
<reference evidence="2 3" key="1">
    <citation type="submission" date="2020-01" db="EMBL/GenBank/DDBJ databases">
        <title>Novel species isolated from a subtropical stream in China.</title>
        <authorList>
            <person name="Lu H."/>
        </authorList>
    </citation>
    <scope>NUCLEOTIDE SEQUENCE [LARGE SCALE GENOMIC DNA]</scope>
    <source>
        <strain evidence="2 3">FT82W</strain>
    </source>
</reference>
<dbReference type="Pfam" id="PF00668">
    <property type="entry name" value="Condensation"/>
    <property type="match status" value="1"/>
</dbReference>
<evidence type="ECO:0000313" key="2">
    <source>
        <dbReference type="EMBL" id="MYM91737.1"/>
    </source>
</evidence>
<dbReference type="InterPro" id="IPR001242">
    <property type="entry name" value="Condensation_dom"/>
</dbReference>
<dbReference type="CDD" id="cd19531">
    <property type="entry name" value="LCL_NRPS-like"/>
    <property type="match status" value="1"/>
</dbReference>
<name>A0A845GFX2_9BURK</name>
<dbReference type="Gene3D" id="3.30.559.30">
    <property type="entry name" value="Nonribosomal peptide synthetase, condensation domain"/>
    <property type="match status" value="1"/>
</dbReference>
<feature type="domain" description="Condensation" evidence="1">
    <location>
        <begin position="44"/>
        <end position="476"/>
    </location>
</feature>
<proteinExistence type="predicted"/>
<dbReference type="SUPFAM" id="SSF52777">
    <property type="entry name" value="CoA-dependent acyltransferases"/>
    <property type="match status" value="2"/>
</dbReference>
<sequence length="498" mass="55126">MAVGGEDIKARLKTLSPQQRRLLLSTLALPERRIDAIPRYPQRAELPQSYAQRRLWYLHRLDPLTSMYNMPQAARFAGALALEHLQGAFDDVLARHSALRTVFADSPAGPVQRILPAAPQPLELIDLSATDPATVEQRGLELSHAVADRPFDLERGPVARMTVIRLAAHTHLVVINMHHIVSDGWSVAILVRDMIACYQARHAGRAPALPPLPIDFSDFVQWQNQRLTGAELERQLRFWQTRLAGLEPLALPFDRAPSPQTSARGGYEMIKMEAGLRDRLVRLTAECDCTLFMALLAAFKVLLHRYSAQTDINVGVPVAGRNRLETEHLIGFFANTALVRTDLDGEPTFRQLIARVRESALGAFAHDETPLEKIVELVQPERDLARNPLFQLMFILQNTRRPALDMPGLQVQLLDTYNSTVKFDMLVEFYEADGGLTGGLGYRSDLFNSSTMAPFARAFVTVVAAMCADPDARIGDFPLGAGAAPASVAGDSFADDLE</sequence>
<dbReference type="RefSeq" id="WP_161100317.1">
    <property type="nucleotide sequence ID" value="NZ_WWCW01000255.1"/>
</dbReference>
<dbReference type="GO" id="GO:0003824">
    <property type="term" value="F:catalytic activity"/>
    <property type="evidence" value="ECO:0007669"/>
    <property type="project" value="InterPro"/>
</dbReference>
<protein>
    <submittedName>
        <fullName evidence="2">Condensation protein</fullName>
    </submittedName>
</protein>
<gene>
    <name evidence="2" type="ORF">GTP91_31740</name>
</gene>
<dbReference type="Proteomes" id="UP000470302">
    <property type="component" value="Unassembled WGS sequence"/>
</dbReference>
<dbReference type="AlphaFoldDB" id="A0A845GFX2"/>
<dbReference type="InterPro" id="IPR023213">
    <property type="entry name" value="CAT-like_dom_sf"/>
</dbReference>
<comment type="caution">
    <text evidence="2">The sequence shown here is derived from an EMBL/GenBank/DDBJ whole genome shotgun (WGS) entry which is preliminary data.</text>
</comment>
<dbReference type="PANTHER" id="PTHR45398">
    <property type="match status" value="1"/>
</dbReference>